<keyword evidence="3" id="KW-1185">Reference proteome</keyword>
<evidence type="ECO:0000313" key="2">
    <source>
        <dbReference type="EMBL" id="GIY84254.1"/>
    </source>
</evidence>
<name>A0AAV4WR18_9ARAC</name>
<proteinExistence type="predicted"/>
<feature type="region of interest" description="Disordered" evidence="1">
    <location>
        <begin position="1"/>
        <end position="23"/>
    </location>
</feature>
<feature type="region of interest" description="Disordered" evidence="1">
    <location>
        <begin position="43"/>
        <end position="68"/>
    </location>
</feature>
<dbReference type="EMBL" id="BPLQ01014911">
    <property type="protein sequence ID" value="GIY84254.1"/>
    <property type="molecule type" value="Genomic_DNA"/>
</dbReference>
<protein>
    <submittedName>
        <fullName evidence="2">Uncharacterized protein</fullName>
    </submittedName>
</protein>
<organism evidence="2 3">
    <name type="scientific">Caerostris darwini</name>
    <dbReference type="NCBI Taxonomy" id="1538125"/>
    <lineage>
        <taxon>Eukaryota</taxon>
        <taxon>Metazoa</taxon>
        <taxon>Ecdysozoa</taxon>
        <taxon>Arthropoda</taxon>
        <taxon>Chelicerata</taxon>
        <taxon>Arachnida</taxon>
        <taxon>Araneae</taxon>
        <taxon>Araneomorphae</taxon>
        <taxon>Entelegynae</taxon>
        <taxon>Araneoidea</taxon>
        <taxon>Araneidae</taxon>
        <taxon>Caerostris</taxon>
    </lineage>
</organism>
<evidence type="ECO:0000313" key="3">
    <source>
        <dbReference type="Proteomes" id="UP001054837"/>
    </source>
</evidence>
<gene>
    <name evidence="2" type="ORF">CDAR_231311</name>
</gene>
<comment type="caution">
    <text evidence="2">The sequence shown here is derived from an EMBL/GenBank/DDBJ whole genome shotgun (WGS) entry which is preliminary data.</text>
</comment>
<dbReference type="Proteomes" id="UP001054837">
    <property type="component" value="Unassembled WGS sequence"/>
</dbReference>
<dbReference type="AlphaFoldDB" id="A0AAV4WR18"/>
<reference evidence="2 3" key="1">
    <citation type="submission" date="2021-06" db="EMBL/GenBank/DDBJ databases">
        <title>Caerostris darwini draft genome.</title>
        <authorList>
            <person name="Kono N."/>
            <person name="Arakawa K."/>
        </authorList>
    </citation>
    <scope>NUCLEOTIDE SEQUENCE [LARGE SCALE GENOMIC DNA]</scope>
</reference>
<evidence type="ECO:0000256" key="1">
    <source>
        <dbReference type="SAM" id="MobiDB-lite"/>
    </source>
</evidence>
<accession>A0AAV4WR18</accession>
<sequence>MMTPQKSLSYKHTQTQKPTLSSPPSLLCRISLSSVGEQFIFFPESGKPQRGKSGSTNNVSPGKDGGNREIDFDLLFKDQGSVRSLCGMRTGFIGEDLDSGLLGG</sequence>